<protein>
    <recommendedName>
        <fullName evidence="3">DUF4304 domain-containing protein</fullName>
    </recommendedName>
</protein>
<dbReference type="EMBL" id="JAKKDL010000001">
    <property type="protein sequence ID" value="MCF7528810.1"/>
    <property type="molecule type" value="Genomic_DNA"/>
</dbReference>
<dbReference type="Pfam" id="PF22499">
    <property type="entry name" value="DUF6990"/>
    <property type="match status" value="1"/>
</dbReference>
<evidence type="ECO:0008006" key="3">
    <source>
        <dbReference type="Google" id="ProtNLM"/>
    </source>
</evidence>
<dbReference type="InterPro" id="IPR054259">
    <property type="entry name" value="DUF6990"/>
</dbReference>
<gene>
    <name evidence="1" type="ORF">L4H06_00950</name>
</gene>
<reference evidence="1" key="1">
    <citation type="submission" date="2022-01" db="EMBL/GenBank/DDBJ databases">
        <title>Neisseria sp. ZJ104.</title>
        <authorList>
            <person name="Yang C."/>
        </authorList>
    </citation>
    <scope>NUCLEOTIDE SEQUENCE</scope>
    <source>
        <strain evidence="1">ZJ104</strain>
    </source>
</reference>
<proteinExistence type="predicted"/>
<dbReference type="RefSeq" id="WP_237092176.1">
    <property type="nucleotide sequence ID" value="NZ_JAKKDL010000001.1"/>
</dbReference>
<evidence type="ECO:0000313" key="1">
    <source>
        <dbReference type="EMBL" id="MCF7528810.1"/>
    </source>
</evidence>
<dbReference type="AlphaFoldDB" id="A0AAW5ACM7"/>
<accession>A0AAW5ACM7</accession>
<comment type="caution">
    <text evidence="1">The sequence shown here is derived from an EMBL/GenBank/DDBJ whole genome shotgun (WGS) entry which is preliminary data.</text>
</comment>
<name>A0AAW5ACM7_9NEIS</name>
<dbReference type="Proteomes" id="UP001201397">
    <property type="component" value="Unassembled WGS sequence"/>
</dbReference>
<sequence length="194" mass="22510">MTLKDIMNHLKSKGWDCKRDQIGDRYAIKEFEGLQIQLLPILDKRKNYIVFSLAPSLSLKQYSEICALLMEEKNDFEPLISRYGWPKLSLEMDSFPQKEFEELSLANIDSLEIEAMEWARKQDINKAIEYYANLPTDSAGSLPLNHLAALIIQKNKEQLEYYKQSFIEGNRLGFVPYITDKVINRAVQLANSKQ</sequence>
<evidence type="ECO:0000313" key="2">
    <source>
        <dbReference type="Proteomes" id="UP001201397"/>
    </source>
</evidence>
<organism evidence="1 2">
    <name type="scientific">Neisseria lisongii</name>
    <dbReference type="NCBI Taxonomy" id="2912188"/>
    <lineage>
        <taxon>Bacteria</taxon>
        <taxon>Pseudomonadati</taxon>
        <taxon>Pseudomonadota</taxon>
        <taxon>Betaproteobacteria</taxon>
        <taxon>Neisseriales</taxon>
        <taxon>Neisseriaceae</taxon>
        <taxon>Neisseria</taxon>
    </lineage>
</organism>